<dbReference type="RefSeq" id="WP_261760462.1">
    <property type="nucleotide sequence ID" value="NZ_CP104562.2"/>
</dbReference>
<proteinExistence type="predicted"/>
<dbReference type="EMBL" id="CP104562">
    <property type="protein sequence ID" value="UXH80645.1"/>
    <property type="molecule type" value="Genomic_DNA"/>
</dbReference>
<protein>
    <submittedName>
        <fullName evidence="1">Uncharacterized protein</fullName>
    </submittedName>
</protein>
<dbReference type="InterPro" id="IPR011044">
    <property type="entry name" value="Quino_amine_DH_bsu"/>
</dbReference>
<gene>
    <name evidence="1" type="ORF">N4261_12525</name>
</gene>
<keyword evidence="2" id="KW-1185">Reference proteome</keyword>
<name>A0ABY6BAP2_9BURK</name>
<sequence>MSMTVHPPLFDRPNWNRFMAGYMVRDCTIGFEDGRLGFLLFEELAPDAQMEDGFQIRLLAVKVGNPLETRFFSLSANALSVGANLSSAWSPLGEFVAVGIGRHVYGYRPKSHKGREEDIPFEVRRLAPSAYSECGCAILKTVRVGMTVFAVGGPFRIFQRIGPQEWQEHSEIPIPAELGSSDRETALAAINASSFEDLAGLSEEDMYAVGSRGALWRRHQGRWGRARFPSTRDLHTVAVAPDGTAYVTDHRGCVWKGKDSEWTQLVEADLSLPYQDSVWFKGRLYCTNDLAGCFVLEEGRMVAAHRTAHDPMPVRCALHAHRLDVSPDGGRLLVAGMSGASLYDGRQWHLLFDGEPDSD</sequence>
<reference evidence="1" key="1">
    <citation type="submission" date="2022-10" db="EMBL/GenBank/DDBJ databases">
        <title>Characterization and whole genome sequencing of a new Roseateles species, isolated from fresh water.</title>
        <authorList>
            <person name="Guliayeva D.Y."/>
            <person name="Akhremchuk A.E."/>
            <person name="Sikolenko M.A."/>
            <person name="Valentovich L.N."/>
            <person name="Sidarenka A.V."/>
        </authorList>
    </citation>
    <scope>NUCLEOTIDE SEQUENCE</scope>
    <source>
        <strain evidence="1">BIM B-1768</strain>
    </source>
</reference>
<organism evidence="1 2">
    <name type="scientific">Roseateles amylovorans</name>
    <dbReference type="NCBI Taxonomy" id="2978473"/>
    <lineage>
        <taxon>Bacteria</taxon>
        <taxon>Pseudomonadati</taxon>
        <taxon>Pseudomonadota</taxon>
        <taxon>Betaproteobacteria</taxon>
        <taxon>Burkholderiales</taxon>
        <taxon>Sphaerotilaceae</taxon>
        <taxon>Roseateles</taxon>
    </lineage>
</organism>
<evidence type="ECO:0000313" key="2">
    <source>
        <dbReference type="Proteomes" id="UP001064933"/>
    </source>
</evidence>
<dbReference type="Proteomes" id="UP001064933">
    <property type="component" value="Chromosome"/>
</dbReference>
<accession>A0ABY6BAP2</accession>
<dbReference type="SUPFAM" id="SSF50969">
    <property type="entry name" value="YVTN repeat-like/Quinoprotein amine dehydrogenase"/>
    <property type="match status" value="1"/>
</dbReference>
<evidence type="ECO:0000313" key="1">
    <source>
        <dbReference type="EMBL" id="UXH80645.1"/>
    </source>
</evidence>